<comment type="caution">
    <text evidence="4">The sequence shown here is derived from an EMBL/GenBank/DDBJ whole genome shotgun (WGS) entry which is preliminary data.</text>
</comment>
<keyword evidence="5" id="KW-1185">Reference proteome</keyword>
<feature type="signal peptide" evidence="2">
    <location>
        <begin position="1"/>
        <end position="28"/>
    </location>
</feature>
<dbReference type="Proteomes" id="UP000324748">
    <property type="component" value="Unassembled WGS sequence"/>
</dbReference>
<feature type="compositionally biased region" description="Basic and acidic residues" evidence="1">
    <location>
        <begin position="93"/>
        <end position="109"/>
    </location>
</feature>
<protein>
    <submittedName>
        <fullName evidence="4">Uncharacterized protein</fullName>
    </submittedName>
</protein>
<reference evidence="5 6" key="1">
    <citation type="submission" date="2019-05" db="EMBL/GenBank/DDBJ databases">
        <title>Emergence of the Ug99 lineage of the wheat stem rust pathogen through somatic hybridization.</title>
        <authorList>
            <person name="Li F."/>
            <person name="Upadhyaya N.M."/>
            <person name="Sperschneider J."/>
            <person name="Matny O."/>
            <person name="Nguyen-Phuc H."/>
            <person name="Mago R."/>
            <person name="Raley C."/>
            <person name="Miller M.E."/>
            <person name="Silverstein K.A.T."/>
            <person name="Henningsen E."/>
            <person name="Hirsch C.D."/>
            <person name="Visser B."/>
            <person name="Pretorius Z.A."/>
            <person name="Steffenson B.J."/>
            <person name="Schwessinger B."/>
            <person name="Dodds P.N."/>
            <person name="Figueroa M."/>
        </authorList>
    </citation>
    <scope>NUCLEOTIDE SEQUENCE [LARGE SCALE GENOMIC DNA]</scope>
    <source>
        <strain evidence="4">21-0</strain>
        <strain evidence="3 6">Ug99</strain>
    </source>
</reference>
<evidence type="ECO:0000256" key="2">
    <source>
        <dbReference type="SAM" id="SignalP"/>
    </source>
</evidence>
<dbReference type="AlphaFoldDB" id="A0A5B0PTA2"/>
<evidence type="ECO:0000256" key="1">
    <source>
        <dbReference type="SAM" id="MobiDB-lite"/>
    </source>
</evidence>
<feature type="chain" id="PRO_5033474229" evidence="2">
    <location>
        <begin position="29"/>
        <end position="460"/>
    </location>
</feature>
<accession>A0A5B0PTA2</accession>
<dbReference type="EMBL" id="VSWC01000041">
    <property type="protein sequence ID" value="KAA1103854.1"/>
    <property type="molecule type" value="Genomic_DNA"/>
</dbReference>
<sequence>MFSPYILSSLYLILLIFIEGSFSSPALGFDSISAKLNFRETPNFHGKPEGNYLQIHSSTSPHEDLSENNFNSDEESDYSSGYGSDESDDEYDSDHRSEDGEYHGGDKGHHDVKHEEYLILDSTGDTSSADNKLAHRTGRQNLSKKQQILFENLLQDYPGKEKLTTKDFLDIKENWKAHTRELINLEKDTRYLEEFFDLFSIRIDYKKGRGHPDEKKFFKDAELVGNLNKKMKILKKKKLVELGRINSEFQNLRNEKGEIYASSVKQQWDELISQPVNEIKNLMQDYKSQIQNIDGLFDHSDEANLVFAYLFQGLNFLYKNSFIDGETTRSFFQEDEFLRLALGYSAFFVKHHGITNEANSMSGVMINQWFWPPEFEFLRAFNEEDSLRINFEHLILAFARHGQGFEALQEEVKFLSNSFLDQRYTKQLIKHNGEKPSKMLDAKKYPEEWKILNILKINSS</sequence>
<dbReference type="Proteomes" id="UP000325313">
    <property type="component" value="Unassembled WGS sequence"/>
</dbReference>
<evidence type="ECO:0000313" key="5">
    <source>
        <dbReference type="Proteomes" id="UP000324748"/>
    </source>
</evidence>
<organism evidence="4 5">
    <name type="scientific">Puccinia graminis f. sp. tritici</name>
    <dbReference type="NCBI Taxonomy" id="56615"/>
    <lineage>
        <taxon>Eukaryota</taxon>
        <taxon>Fungi</taxon>
        <taxon>Dikarya</taxon>
        <taxon>Basidiomycota</taxon>
        <taxon>Pucciniomycotina</taxon>
        <taxon>Pucciniomycetes</taxon>
        <taxon>Pucciniales</taxon>
        <taxon>Pucciniaceae</taxon>
        <taxon>Puccinia</taxon>
    </lineage>
</organism>
<evidence type="ECO:0000313" key="4">
    <source>
        <dbReference type="EMBL" id="KAA1103854.1"/>
    </source>
</evidence>
<dbReference type="EMBL" id="VDEP01000442">
    <property type="protein sequence ID" value="KAA1080124.1"/>
    <property type="molecule type" value="Genomic_DNA"/>
</dbReference>
<feature type="region of interest" description="Disordered" evidence="1">
    <location>
        <begin position="47"/>
        <end position="109"/>
    </location>
</feature>
<gene>
    <name evidence="4" type="ORF">PGT21_002763</name>
    <name evidence="3" type="ORF">PGTUg99_014346</name>
</gene>
<keyword evidence="2" id="KW-0732">Signal</keyword>
<name>A0A5B0PTA2_PUCGR</name>
<evidence type="ECO:0000313" key="3">
    <source>
        <dbReference type="EMBL" id="KAA1080124.1"/>
    </source>
</evidence>
<evidence type="ECO:0000313" key="6">
    <source>
        <dbReference type="Proteomes" id="UP000325313"/>
    </source>
</evidence>
<proteinExistence type="predicted"/>